<dbReference type="GO" id="GO:0003677">
    <property type="term" value="F:DNA binding"/>
    <property type="evidence" value="ECO:0007669"/>
    <property type="project" value="InterPro"/>
</dbReference>
<evidence type="ECO:0000256" key="1">
    <source>
        <dbReference type="ARBA" id="ARBA00012417"/>
    </source>
</evidence>
<dbReference type="Gene3D" id="1.20.272.10">
    <property type="match status" value="1"/>
</dbReference>
<dbReference type="EC" id="2.7.7.7" evidence="1"/>
<dbReference type="GO" id="GO:0003887">
    <property type="term" value="F:DNA-directed DNA polymerase activity"/>
    <property type="evidence" value="ECO:0007669"/>
    <property type="project" value="UniProtKB-KW"/>
</dbReference>
<evidence type="ECO:0000256" key="6">
    <source>
        <dbReference type="ARBA" id="ARBA00034754"/>
    </source>
</evidence>
<name>A0A2H0LZU3_9BACT</name>
<evidence type="ECO:0000256" key="3">
    <source>
        <dbReference type="ARBA" id="ARBA00022695"/>
    </source>
</evidence>
<evidence type="ECO:0000256" key="4">
    <source>
        <dbReference type="ARBA" id="ARBA00022705"/>
    </source>
</evidence>
<reference evidence="8 9" key="1">
    <citation type="submission" date="2017-09" db="EMBL/GenBank/DDBJ databases">
        <title>Depth-based differentiation of microbial function through sediment-hosted aquifers and enrichment of novel symbionts in the deep terrestrial subsurface.</title>
        <authorList>
            <person name="Probst A.J."/>
            <person name="Ladd B."/>
            <person name="Jarett J.K."/>
            <person name="Geller-Mcgrath D.E."/>
            <person name="Sieber C.M."/>
            <person name="Emerson J.B."/>
            <person name="Anantharaman K."/>
            <person name="Thomas B.C."/>
            <person name="Malmstrom R."/>
            <person name="Stieglmeier M."/>
            <person name="Klingl A."/>
            <person name="Woyke T."/>
            <person name="Ryan C.M."/>
            <person name="Banfield J.F."/>
        </authorList>
    </citation>
    <scope>NUCLEOTIDE SEQUENCE [LARGE SCALE GENOMIC DNA]</scope>
    <source>
        <strain evidence="8">CG11_big_fil_rev_8_21_14_0_20_42_13</strain>
    </source>
</reference>
<evidence type="ECO:0000256" key="2">
    <source>
        <dbReference type="ARBA" id="ARBA00022679"/>
    </source>
</evidence>
<evidence type="ECO:0000313" key="9">
    <source>
        <dbReference type="Proteomes" id="UP000229641"/>
    </source>
</evidence>
<dbReference type="AlphaFoldDB" id="A0A2H0LZU3"/>
<evidence type="ECO:0000256" key="5">
    <source>
        <dbReference type="ARBA" id="ARBA00022932"/>
    </source>
</evidence>
<dbReference type="InterPro" id="IPR008921">
    <property type="entry name" value="DNA_pol3_clamp-load_cplx_C"/>
</dbReference>
<keyword evidence="2" id="KW-0808">Transferase</keyword>
<keyword evidence="5" id="KW-0239">DNA-directed DNA polymerase</keyword>
<organism evidence="8 9">
    <name type="scientific">Candidatus Ghiorseimicrobium undicola</name>
    <dbReference type="NCBI Taxonomy" id="1974746"/>
    <lineage>
        <taxon>Bacteria</taxon>
        <taxon>Pseudomonadati</taxon>
        <taxon>Candidatus Omnitrophota</taxon>
        <taxon>Candidatus Ghiorseimicrobium</taxon>
    </lineage>
</organism>
<accession>A0A2H0LZU3</accession>
<dbReference type="Proteomes" id="UP000229641">
    <property type="component" value="Unassembled WGS sequence"/>
</dbReference>
<dbReference type="InterPro" id="IPR005790">
    <property type="entry name" value="DNA_polIII_delta"/>
</dbReference>
<dbReference type="EMBL" id="PCWA01000012">
    <property type="protein sequence ID" value="PIQ89906.1"/>
    <property type="molecule type" value="Genomic_DNA"/>
</dbReference>
<keyword evidence="4" id="KW-0235">DNA replication</keyword>
<dbReference type="InterPro" id="IPR027417">
    <property type="entry name" value="P-loop_NTPase"/>
</dbReference>
<dbReference type="PANTHER" id="PTHR34388:SF1">
    <property type="entry name" value="DNA POLYMERASE III SUBUNIT DELTA"/>
    <property type="match status" value="1"/>
</dbReference>
<proteinExistence type="inferred from homology"/>
<evidence type="ECO:0000313" key="8">
    <source>
        <dbReference type="EMBL" id="PIQ89906.1"/>
    </source>
</evidence>
<dbReference type="SUPFAM" id="SSF48019">
    <property type="entry name" value="post-AAA+ oligomerization domain-like"/>
    <property type="match status" value="1"/>
</dbReference>
<dbReference type="GO" id="GO:0006261">
    <property type="term" value="P:DNA-templated DNA replication"/>
    <property type="evidence" value="ECO:0007669"/>
    <property type="project" value="TreeGrafter"/>
</dbReference>
<comment type="similarity">
    <text evidence="6">Belongs to the DNA polymerase HolA subunit family.</text>
</comment>
<protein>
    <recommendedName>
        <fullName evidence="1">DNA-directed DNA polymerase</fullName>
        <ecNumber evidence="1">2.7.7.7</ecNumber>
    </recommendedName>
</protein>
<gene>
    <name evidence="8" type="ORF">COV72_00660</name>
</gene>
<dbReference type="PANTHER" id="PTHR34388">
    <property type="entry name" value="DNA POLYMERASE III SUBUNIT DELTA"/>
    <property type="match status" value="1"/>
</dbReference>
<comment type="caution">
    <text evidence="8">The sequence shown here is derived from an EMBL/GenBank/DDBJ whole genome shotgun (WGS) entry which is preliminary data.</text>
</comment>
<evidence type="ECO:0000256" key="7">
    <source>
        <dbReference type="ARBA" id="ARBA00049244"/>
    </source>
</evidence>
<dbReference type="GO" id="GO:0009360">
    <property type="term" value="C:DNA polymerase III complex"/>
    <property type="evidence" value="ECO:0007669"/>
    <property type="project" value="TreeGrafter"/>
</dbReference>
<comment type="catalytic activity">
    <reaction evidence="7">
        <text>DNA(n) + a 2'-deoxyribonucleoside 5'-triphosphate = DNA(n+1) + diphosphate</text>
        <dbReference type="Rhea" id="RHEA:22508"/>
        <dbReference type="Rhea" id="RHEA-COMP:17339"/>
        <dbReference type="Rhea" id="RHEA-COMP:17340"/>
        <dbReference type="ChEBI" id="CHEBI:33019"/>
        <dbReference type="ChEBI" id="CHEBI:61560"/>
        <dbReference type="ChEBI" id="CHEBI:173112"/>
        <dbReference type="EC" id="2.7.7.7"/>
    </reaction>
</comment>
<sequence length="217" mass="24678">MIKSNIYLLIGENEPAKLNKLNSLQNEFLPAESKDFNLETLYAKKLDPNTLQEALLRIPARVKIRVLVVRGVEDLPKNAKDALIDYMRKPSSRLIIILEAKSLGREDINEFVKYAQVMYFKGAKLYDAFTLARAIKSKNQSFALYVLSDLLLRGVSPQMMLGGLIWQWERMQSEGLAKSKIDKGFEFLLEADLNIKTSRLKANTALELLVVKLAFLV</sequence>
<dbReference type="Gene3D" id="3.40.50.300">
    <property type="entry name" value="P-loop containing nucleotide triphosphate hydrolases"/>
    <property type="match status" value="1"/>
</dbReference>
<keyword evidence="3" id="KW-0548">Nucleotidyltransferase</keyword>